<dbReference type="VEuPathDB" id="CryptoDB:Cvel_6290"/>
<evidence type="ECO:0000256" key="1">
    <source>
        <dbReference type="SAM" id="MobiDB-lite"/>
    </source>
</evidence>
<sequence length="165" mass="17644">MGSIRGQQGGEFPPSMDEEHLQQPLPSSRKLCLQRTHEKVTAGTPSTVEVLYKHRQKLQRGEPQGNRVGWGLLFGSHPFPADRVGRGWDGGPLQQQQGQGGLKPFAGLSKQEQSGGGIVGGGQTGSLRVAQPGESHCAMSIDSASGGEALNEETEAPAIQWYQPY</sequence>
<reference evidence="2" key="1">
    <citation type="submission" date="2014-11" db="EMBL/GenBank/DDBJ databases">
        <authorList>
            <person name="Otto D Thomas"/>
            <person name="Naeem Raeece"/>
        </authorList>
    </citation>
    <scope>NUCLEOTIDE SEQUENCE</scope>
</reference>
<dbReference type="AlphaFoldDB" id="A0A0G4HCJ1"/>
<feature type="compositionally biased region" description="Gly residues" evidence="1">
    <location>
        <begin position="114"/>
        <end position="124"/>
    </location>
</feature>
<proteinExistence type="predicted"/>
<protein>
    <submittedName>
        <fullName evidence="2">Uncharacterized protein</fullName>
    </submittedName>
</protein>
<accession>A0A0G4HCJ1</accession>
<dbReference type="EMBL" id="CDMZ01002268">
    <property type="protein sequence ID" value="CEM41599.1"/>
    <property type="molecule type" value="Genomic_DNA"/>
</dbReference>
<feature type="region of interest" description="Disordered" evidence="1">
    <location>
        <begin position="81"/>
        <end position="165"/>
    </location>
</feature>
<feature type="region of interest" description="Disordered" evidence="1">
    <location>
        <begin position="1"/>
        <end position="44"/>
    </location>
</feature>
<evidence type="ECO:0000313" key="2">
    <source>
        <dbReference type="EMBL" id="CEM41599.1"/>
    </source>
</evidence>
<organism evidence="2">
    <name type="scientific">Chromera velia CCMP2878</name>
    <dbReference type="NCBI Taxonomy" id="1169474"/>
    <lineage>
        <taxon>Eukaryota</taxon>
        <taxon>Sar</taxon>
        <taxon>Alveolata</taxon>
        <taxon>Colpodellida</taxon>
        <taxon>Chromeraceae</taxon>
        <taxon>Chromera</taxon>
    </lineage>
</organism>
<name>A0A0G4HCJ1_9ALVE</name>
<gene>
    <name evidence="2" type="ORF">Cvel_6290</name>
</gene>